<sequence length="86" mass="8910">MVQAMDAFSPPTNGTCETNSDDMEVEILDLTSPVTEMDDLGFNPFSAGRDATSTVPASPPMVREHTISPGPMVPVGVPNGTSNGAT</sequence>
<proteinExistence type="predicted"/>
<dbReference type="VEuPathDB" id="FungiDB:H257_19493"/>
<dbReference type="RefSeq" id="XP_009846936.1">
    <property type="nucleotide sequence ID" value="XM_009848634.1"/>
</dbReference>
<evidence type="ECO:0000313" key="2">
    <source>
        <dbReference type="EMBL" id="ETV63579.1"/>
    </source>
</evidence>
<feature type="region of interest" description="Disordered" evidence="1">
    <location>
        <begin position="1"/>
        <end position="22"/>
    </location>
</feature>
<dbReference type="GeneID" id="20821489"/>
<evidence type="ECO:0000256" key="1">
    <source>
        <dbReference type="SAM" id="MobiDB-lite"/>
    </source>
</evidence>
<protein>
    <submittedName>
        <fullName evidence="2">Uncharacterized protein</fullName>
    </submittedName>
</protein>
<gene>
    <name evidence="2" type="ORF">H257_19493</name>
</gene>
<feature type="compositionally biased region" description="Low complexity" evidence="1">
    <location>
        <begin position="69"/>
        <end position="80"/>
    </location>
</feature>
<accession>W4F9K7</accession>
<reference evidence="2" key="1">
    <citation type="submission" date="2013-12" db="EMBL/GenBank/DDBJ databases">
        <title>The Genome Sequence of Aphanomyces astaci APO3.</title>
        <authorList>
            <consortium name="The Broad Institute Genomics Platform"/>
            <person name="Russ C."/>
            <person name="Tyler B."/>
            <person name="van West P."/>
            <person name="Dieguez-Uribeondo J."/>
            <person name="Young S.K."/>
            <person name="Zeng Q."/>
            <person name="Gargeya S."/>
            <person name="Fitzgerald M."/>
            <person name="Abouelleil A."/>
            <person name="Alvarado L."/>
            <person name="Chapman S.B."/>
            <person name="Gainer-Dewar J."/>
            <person name="Goldberg J."/>
            <person name="Griggs A."/>
            <person name="Gujja S."/>
            <person name="Hansen M."/>
            <person name="Howarth C."/>
            <person name="Imamovic A."/>
            <person name="Ireland A."/>
            <person name="Larimer J."/>
            <person name="McCowan C."/>
            <person name="Murphy C."/>
            <person name="Pearson M."/>
            <person name="Poon T.W."/>
            <person name="Priest M."/>
            <person name="Roberts A."/>
            <person name="Saif S."/>
            <person name="Shea T."/>
            <person name="Sykes S."/>
            <person name="Wortman J."/>
            <person name="Nusbaum C."/>
            <person name="Birren B."/>
        </authorList>
    </citation>
    <scope>NUCLEOTIDE SEQUENCE [LARGE SCALE GENOMIC DNA]</scope>
    <source>
        <strain evidence="2">APO3</strain>
    </source>
</reference>
<dbReference type="AlphaFoldDB" id="W4F9K7"/>
<feature type="non-terminal residue" evidence="2">
    <location>
        <position position="86"/>
    </location>
</feature>
<feature type="region of interest" description="Disordered" evidence="1">
    <location>
        <begin position="43"/>
        <end position="86"/>
    </location>
</feature>
<organism evidence="2">
    <name type="scientific">Aphanomyces astaci</name>
    <name type="common">Crayfish plague agent</name>
    <dbReference type="NCBI Taxonomy" id="112090"/>
    <lineage>
        <taxon>Eukaryota</taxon>
        <taxon>Sar</taxon>
        <taxon>Stramenopiles</taxon>
        <taxon>Oomycota</taxon>
        <taxon>Saprolegniomycetes</taxon>
        <taxon>Saprolegniales</taxon>
        <taxon>Verrucalvaceae</taxon>
        <taxon>Aphanomyces</taxon>
    </lineage>
</organism>
<dbReference type="EMBL" id="KI913802">
    <property type="protein sequence ID" value="ETV63579.1"/>
    <property type="molecule type" value="Genomic_DNA"/>
</dbReference>
<name>W4F9K7_APHAT</name>